<keyword evidence="3" id="KW-1185">Reference proteome</keyword>
<proteinExistence type="predicted"/>
<dbReference type="EMBL" id="REFI01000005">
    <property type="protein sequence ID" value="RMA79097.1"/>
    <property type="molecule type" value="Genomic_DNA"/>
</dbReference>
<keyword evidence="1" id="KW-1133">Transmembrane helix</keyword>
<gene>
    <name evidence="2" type="ORF">JN00_0148</name>
</gene>
<accession>A0A3M0A378</accession>
<keyword evidence="1" id="KW-0812">Transmembrane</keyword>
<dbReference type="AlphaFoldDB" id="A0A3M0A378"/>
<protein>
    <recommendedName>
        <fullName evidence="4">DUF4044 domain-containing protein</fullName>
    </recommendedName>
</protein>
<evidence type="ECO:0000313" key="2">
    <source>
        <dbReference type="EMBL" id="RMA79097.1"/>
    </source>
</evidence>
<name>A0A3M0A378_9BACT</name>
<evidence type="ECO:0000313" key="3">
    <source>
        <dbReference type="Proteomes" id="UP000267246"/>
    </source>
</evidence>
<comment type="caution">
    <text evidence="2">The sequence shown here is derived from an EMBL/GenBank/DDBJ whole genome shotgun (WGS) entry which is preliminary data.</text>
</comment>
<evidence type="ECO:0000256" key="1">
    <source>
        <dbReference type="SAM" id="Phobius"/>
    </source>
</evidence>
<sequence length="60" mass="6722">MEKIDNYEYSLIKKQQGKQRVKKSISWVLIFIVIVAGLAIVALATFGLINFIIQAVNKGV</sequence>
<evidence type="ECO:0008006" key="4">
    <source>
        <dbReference type="Google" id="ProtNLM"/>
    </source>
</evidence>
<organism evidence="2 3">
    <name type="scientific">Metamycoplasma subdolum</name>
    <dbReference type="NCBI Taxonomy" id="92407"/>
    <lineage>
        <taxon>Bacteria</taxon>
        <taxon>Bacillati</taxon>
        <taxon>Mycoplasmatota</taxon>
        <taxon>Mycoplasmoidales</taxon>
        <taxon>Metamycoplasmataceae</taxon>
        <taxon>Metamycoplasma</taxon>
    </lineage>
</organism>
<dbReference type="Proteomes" id="UP000267246">
    <property type="component" value="Unassembled WGS sequence"/>
</dbReference>
<reference evidence="2 3" key="1">
    <citation type="submission" date="2018-10" db="EMBL/GenBank/DDBJ databases">
        <title>Genomic Encyclopedia of Archaeal and Bacterial Type Strains, Phase II (KMG-II): from individual species to whole genera.</title>
        <authorList>
            <person name="Goeker M."/>
        </authorList>
    </citation>
    <scope>NUCLEOTIDE SEQUENCE [LARGE SCALE GENOMIC DNA]</scope>
    <source>
        <strain evidence="2 3">ATCC 29870</strain>
    </source>
</reference>
<keyword evidence="1" id="KW-0472">Membrane</keyword>
<dbReference type="RefSeq" id="WP_121940637.1">
    <property type="nucleotide sequence ID" value="NZ_CP137846.1"/>
</dbReference>
<feature type="transmembrane region" description="Helical" evidence="1">
    <location>
        <begin position="27"/>
        <end position="53"/>
    </location>
</feature>